<reference evidence="1 2" key="1">
    <citation type="journal article" date="2016" name="Appl. Environ. Microbiol.">
        <title>Lack of Overt Genome Reduction in the Bryostatin-Producing Bryozoan Symbiont "Candidatus Endobugula sertula".</title>
        <authorList>
            <person name="Miller I.J."/>
            <person name="Vanee N."/>
            <person name="Fong S.S."/>
            <person name="Lim-Fong G.E."/>
            <person name="Kwan J.C."/>
        </authorList>
    </citation>
    <scope>NUCLEOTIDE SEQUENCE [LARGE SCALE GENOMIC DNA]</scope>
    <source>
        <strain evidence="1">AB1-4</strain>
    </source>
</reference>
<dbReference type="AlphaFoldDB" id="A0A1D2QMQ4"/>
<accession>A0A1D2QMQ4</accession>
<proteinExistence type="predicted"/>
<name>A0A1D2QMQ4_9GAMM</name>
<protein>
    <submittedName>
        <fullName evidence="1">Uncharacterized protein</fullName>
    </submittedName>
</protein>
<dbReference type="STRING" id="62101.AB835_11890"/>
<sequence length="74" mass="8593">MNNQQWQLNRQGEYIRVGVDGNANKIDIVGFSLSNGGFQYELPMGNHVEKNFHKISLKDYPQENSLLLRFYYPG</sequence>
<dbReference type="Proteomes" id="UP000242502">
    <property type="component" value="Unassembled WGS sequence"/>
</dbReference>
<evidence type="ECO:0000313" key="1">
    <source>
        <dbReference type="EMBL" id="ODS22852.1"/>
    </source>
</evidence>
<evidence type="ECO:0000313" key="2">
    <source>
        <dbReference type="Proteomes" id="UP000242502"/>
    </source>
</evidence>
<comment type="caution">
    <text evidence="1">The sequence shown here is derived from an EMBL/GenBank/DDBJ whole genome shotgun (WGS) entry which is preliminary data.</text>
</comment>
<organism evidence="1 2">
    <name type="scientific">Candidatus Endobugula sertula</name>
    <name type="common">Bugula neritina bacterial symbiont</name>
    <dbReference type="NCBI Taxonomy" id="62101"/>
    <lineage>
        <taxon>Bacteria</taxon>
        <taxon>Pseudomonadati</taxon>
        <taxon>Pseudomonadota</taxon>
        <taxon>Gammaproteobacteria</taxon>
        <taxon>Cellvibrionales</taxon>
        <taxon>Cellvibrionaceae</taxon>
        <taxon>Candidatus Endobugula</taxon>
    </lineage>
</organism>
<gene>
    <name evidence="1" type="ORF">AB835_11890</name>
</gene>
<dbReference type="EMBL" id="MDLC01000049">
    <property type="protein sequence ID" value="ODS22852.1"/>
    <property type="molecule type" value="Genomic_DNA"/>
</dbReference>